<keyword evidence="4" id="KW-1185">Reference proteome</keyword>
<dbReference type="PANTHER" id="PTHR38340:SF1">
    <property type="entry name" value="S-LAYER PROTEIN"/>
    <property type="match status" value="1"/>
</dbReference>
<dbReference type="Gene3D" id="2.150.10.10">
    <property type="entry name" value="Serralysin-like metalloprotease, C-terminal"/>
    <property type="match status" value="2"/>
</dbReference>
<dbReference type="InterPro" id="IPR018511">
    <property type="entry name" value="Hemolysin-typ_Ca-bd_CS"/>
</dbReference>
<accession>A0A2P7S4X8</accession>
<dbReference type="PROSITE" id="PS00330">
    <property type="entry name" value="HEMOLYSIN_CALCIUM"/>
    <property type="match status" value="4"/>
</dbReference>
<reference evidence="3 4" key="1">
    <citation type="submission" date="2018-03" db="EMBL/GenBank/DDBJ databases">
        <title>The draft genome of Mesorhizobium sp. 6GN-30.</title>
        <authorList>
            <person name="Liu L."/>
            <person name="Li L."/>
            <person name="Wang T."/>
            <person name="Zhang X."/>
            <person name="Liang L."/>
        </authorList>
    </citation>
    <scope>NUCLEOTIDE SEQUENCE [LARGE SCALE GENOMIC DNA]</scope>
    <source>
        <strain evidence="3 4">6GN30</strain>
    </source>
</reference>
<dbReference type="Pfam" id="PF00353">
    <property type="entry name" value="HemolysinCabind"/>
    <property type="match status" value="2"/>
</dbReference>
<evidence type="ECO:0000313" key="4">
    <source>
        <dbReference type="Proteomes" id="UP000241229"/>
    </source>
</evidence>
<evidence type="ECO:0000313" key="3">
    <source>
        <dbReference type="EMBL" id="PSJ57518.1"/>
    </source>
</evidence>
<sequence>MGPFTATDRTRRVGDMAWQIPFENTGTPIDLTTTDSLYVGEDIYVAAIVRGTGSDHTVVVDGTVAAGDQPVIVLGNPGETGNTIHIGESGKVVGLGLATGPVAAIGILGNSGNLVNEGEIVATANRGAGIGFAGGDATSVLTMTNSGTITTGSIGVLNGAAGGTFTLRNSGSIIAGEGAITEPAVGTLNFGAFVSVGTVGSQIVESLTKDTIINSGKMVGDIWLGGGDDLYDGRLGTVVAGEVRGEGGNDRIYTGAGNDTLLGGDGNDTLMGGAGADYLSGGAGIDRAAYTTAKAGLTVSLANSTLNTGDAKGDTFNSIENLTGSDFSDNLFGTNGINVISGGAGNDVIKGYNGNDTLAGGAGKDVFIFSSALNAASNVDTITDFIFADDTVQLDNAVFTALTTLGTLAAAAFRANTTGLAQDASDRIIYETDTGELYYDFNGNAAGGGVLFAKLDPGLGITNADFVVI</sequence>
<gene>
    <name evidence="3" type="ORF">C7I84_17915</name>
</gene>
<comment type="subcellular location">
    <subcellularLocation>
        <location evidence="1">Secreted</location>
    </subcellularLocation>
</comment>
<dbReference type="InterPro" id="IPR011049">
    <property type="entry name" value="Serralysin-like_metalloprot_C"/>
</dbReference>
<evidence type="ECO:0000256" key="1">
    <source>
        <dbReference type="ARBA" id="ARBA00004613"/>
    </source>
</evidence>
<dbReference type="InterPro" id="IPR050557">
    <property type="entry name" value="RTX_toxin/Mannuronan_C5-epim"/>
</dbReference>
<evidence type="ECO:0000256" key="2">
    <source>
        <dbReference type="ARBA" id="ARBA00022525"/>
    </source>
</evidence>
<dbReference type="GO" id="GO:0005576">
    <property type="term" value="C:extracellular region"/>
    <property type="evidence" value="ECO:0007669"/>
    <property type="project" value="UniProtKB-SubCell"/>
</dbReference>
<protein>
    <recommendedName>
        <fullName evidence="5">Calcium-binding protein</fullName>
    </recommendedName>
</protein>
<evidence type="ECO:0008006" key="5">
    <source>
        <dbReference type="Google" id="ProtNLM"/>
    </source>
</evidence>
<comment type="caution">
    <text evidence="3">The sequence shown here is derived from an EMBL/GenBank/DDBJ whole genome shotgun (WGS) entry which is preliminary data.</text>
</comment>
<dbReference type="GO" id="GO:0005509">
    <property type="term" value="F:calcium ion binding"/>
    <property type="evidence" value="ECO:0007669"/>
    <property type="project" value="InterPro"/>
</dbReference>
<dbReference type="PANTHER" id="PTHR38340">
    <property type="entry name" value="S-LAYER PROTEIN"/>
    <property type="match status" value="1"/>
</dbReference>
<dbReference type="PRINTS" id="PR00313">
    <property type="entry name" value="CABNDNGRPT"/>
</dbReference>
<organism evidence="3 4">
    <name type="scientific">Kumtagia ephedrae</name>
    <dbReference type="NCBI Taxonomy" id="2116701"/>
    <lineage>
        <taxon>Bacteria</taxon>
        <taxon>Pseudomonadati</taxon>
        <taxon>Pseudomonadota</taxon>
        <taxon>Alphaproteobacteria</taxon>
        <taxon>Hyphomicrobiales</taxon>
        <taxon>Phyllobacteriaceae</taxon>
        <taxon>Kumtagia</taxon>
    </lineage>
</organism>
<dbReference type="Proteomes" id="UP000241229">
    <property type="component" value="Unassembled WGS sequence"/>
</dbReference>
<proteinExistence type="predicted"/>
<dbReference type="EMBL" id="PXYK01000017">
    <property type="protein sequence ID" value="PSJ57518.1"/>
    <property type="molecule type" value="Genomic_DNA"/>
</dbReference>
<name>A0A2P7S4X8_9HYPH</name>
<dbReference type="OrthoDB" id="8110404at2"/>
<keyword evidence="2" id="KW-0964">Secreted</keyword>
<dbReference type="SUPFAM" id="SSF51120">
    <property type="entry name" value="beta-Roll"/>
    <property type="match status" value="2"/>
</dbReference>
<dbReference type="AlphaFoldDB" id="A0A2P7S4X8"/>
<dbReference type="InterPro" id="IPR001343">
    <property type="entry name" value="Hemolysn_Ca-bd"/>
</dbReference>